<evidence type="ECO:0000313" key="2">
    <source>
        <dbReference type="Proteomes" id="UP001338125"/>
    </source>
</evidence>
<name>A0ABR0SJS0_9HYPO</name>
<evidence type="ECO:0000313" key="1">
    <source>
        <dbReference type="EMBL" id="KAK5992393.1"/>
    </source>
</evidence>
<comment type="caution">
    <text evidence="1">The sequence shown here is derived from an EMBL/GenBank/DDBJ whole genome shotgun (WGS) entry which is preliminary data.</text>
</comment>
<sequence>MAKKPCVRSAEKVLSTYTQNSFLAMSCHTMPYHPPIRGPYPGLYPIPCHPIPRVRHWVAIAAPLSVRNVRAPGPRQHQQHGDVAFRALAPGLVC</sequence>
<accession>A0ABR0SJS0</accession>
<dbReference type="EMBL" id="JAVFKD010000012">
    <property type="protein sequence ID" value="KAK5992393.1"/>
    <property type="molecule type" value="Genomic_DNA"/>
</dbReference>
<protein>
    <submittedName>
        <fullName evidence="1">Uncharacterized protein</fullName>
    </submittedName>
</protein>
<gene>
    <name evidence="1" type="ORF">PT974_05797</name>
</gene>
<organism evidence="1 2">
    <name type="scientific">Cladobotryum mycophilum</name>
    <dbReference type="NCBI Taxonomy" id="491253"/>
    <lineage>
        <taxon>Eukaryota</taxon>
        <taxon>Fungi</taxon>
        <taxon>Dikarya</taxon>
        <taxon>Ascomycota</taxon>
        <taxon>Pezizomycotina</taxon>
        <taxon>Sordariomycetes</taxon>
        <taxon>Hypocreomycetidae</taxon>
        <taxon>Hypocreales</taxon>
        <taxon>Hypocreaceae</taxon>
        <taxon>Cladobotryum</taxon>
    </lineage>
</organism>
<reference evidence="1 2" key="1">
    <citation type="submission" date="2024-01" db="EMBL/GenBank/DDBJ databases">
        <title>Complete genome of Cladobotryum mycophilum ATHUM6906.</title>
        <authorList>
            <person name="Christinaki A.C."/>
            <person name="Myridakis A.I."/>
            <person name="Kouvelis V.N."/>
        </authorList>
    </citation>
    <scope>NUCLEOTIDE SEQUENCE [LARGE SCALE GENOMIC DNA]</scope>
    <source>
        <strain evidence="1 2">ATHUM6906</strain>
    </source>
</reference>
<proteinExistence type="predicted"/>
<dbReference type="Proteomes" id="UP001338125">
    <property type="component" value="Unassembled WGS sequence"/>
</dbReference>
<dbReference type="PROSITE" id="PS51257">
    <property type="entry name" value="PROKAR_LIPOPROTEIN"/>
    <property type="match status" value="1"/>
</dbReference>
<keyword evidence="2" id="KW-1185">Reference proteome</keyword>